<dbReference type="Pfam" id="PF04221">
    <property type="entry name" value="RelB"/>
    <property type="match status" value="1"/>
</dbReference>
<dbReference type="InterPro" id="IPR007337">
    <property type="entry name" value="RelB/DinJ"/>
</dbReference>
<dbReference type="Gene3D" id="1.10.1220.10">
    <property type="entry name" value="Met repressor-like"/>
    <property type="match status" value="1"/>
</dbReference>
<dbReference type="Proteomes" id="UP000602653">
    <property type="component" value="Chromosome"/>
</dbReference>
<dbReference type="InterPro" id="IPR013321">
    <property type="entry name" value="Arc_rbn_hlx_hlx"/>
</dbReference>
<sequence>MKDATVSARVEYHVKNEAEAILQKLGIPTSVVINSLYRQIIYRRGVPFDLMLPAMPKTEDEFTKTELNAKLEHSYAQSVHGEGRPFEAVFDDLEGDIK</sequence>
<organism evidence="1 2">
    <name type="scientific">Arcanobacterium phocisimile</name>
    <dbReference type="NCBI Taxonomy" id="1302235"/>
    <lineage>
        <taxon>Bacteria</taxon>
        <taxon>Bacillati</taxon>
        <taxon>Actinomycetota</taxon>
        <taxon>Actinomycetes</taxon>
        <taxon>Actinomycetales</taxon>
        <taxon>Actinomycetaceae</taxon>
        <taxon>Arcanobacterium</taxon>
    </lineage>
</organism>
<name>A0ABX7IKJ5_9ACTO</name>
<evidence type="ECO:0000313" key="1">
    <source>
        <dbReference type="EMBL" id="QRV02645.1"/>
    </source>
</evidence>
<protein>
    <submittedName>
        <fullName evidence="1">Type II toxin-antitoxin system RelB/DinJ family antitoxin</fullName>
    </submittedName>
</protein>
<keyword evidence="2" id="KW-1185">Reference proteome</keyword>
<accession>A0ABX7IKJ5</accession>
<dbReference type="EMBL" id="CP070228">
    <property type="protein sequence ID" value="QRV02645.1"/>
    <property type="molecule type" value="Genomic_DNA"/>
</dbReference>
<reference evidence="1 2" key="1">
    <citation type="submission" date="2021-02" db="EMBL/GenBank/DDBJ databases">
        <title>Complete Genome Sequence of Arcanobacterium phocisimile strain DSM 26142T from a harbour seal.</title>
        <authorList>
            <person name="Borowiak M."/>
            <person name="Alssahen M."/>
            <person name="Malorny B."/>
            <person name="Laemmler C."/>
            <person name="Siebert U."/>
            <person name="Ploetz M."/>
            <person name="Abdulmawjood A."/>
        </authorList>
    </citation>
    <scope>NUCLEOTIDE SEQUENCE [LARGE SCALE GENOMIC DNA]</scope>
    <source>
        <strain evidence="1 2">DSM 26142</strain>
    </source>
</reference>
<proteinExistence type="predicted"/>
<dbReference type="RefSeq" id="WP_204425189.1">
    <property type="nucleotide sequence ID" value="NZ_CP070228.1"/>
</dbReference>
<gene>
    <name evidence="1" type="ORF">JTE88_02580</name>
</gene>
<dbReference type="NCBIfam" id="TIGR02384">
    <property type="entry name" value="RelB_DinJ"/>
    <property type="match status" value="1"/>
</dbReference>
<evidence type="ECO:0000313" key="2">
    <source>
        <dbReference type="Proteomes" id="UP000602653"/>
    </source>
</evidence>